<evidence type="ECO:0000313" key="3">
    <source>
        <dbReference type="Proteomes" id="UP000250140"/>
    </source>
</evidence>
<dbReference type="OrthoDB" id="5089392at2759"/>
<protein>
    <submittedName>
        <fullName evidence="2">Uncharacterized protein</fullName>
    </submittedName>
</protein>
<proteinExistence type="predicted"/>
<dbReference type="EMBL" id="KV748957">
    <property type="protein sequence ID" value="OCL11923.1"/>
    <property type="molecule type" value="Genomic_DNA"/>
</dbReference>
<feature type="compositionally biased region" description="Low complexity" evidence="1">
    <location>
        <begin position="60"/>
        <end position="76"/>
    </location>
</feature>
<accession>A0A8E2F8K3</accession>
<evidence type="ECO:0000256" key="1">
    <source>
        <dbReference type="SAM" id="MobiDB-lite"/>
    </source>
</evidence>
<evidence type="ECO:0000313" key="2">
    <source>
        <dbReference type="EMBL" id="OCL11923.1"/>
    </source>
</evidence>
<name>A0A8E2F8K3_9PEZI</name>
<feature type="compositionally biased region" description="Low complexity" evidence="1">
    <location>
        <begin position="17"/>
        <end position="27"/>
    </location>
</feature>
<dbReference type="Proteomes" id="UP000250140">
    <property type="component" value="Unassembled WGS sequence"/>
</dbReference>
<dbReference type="AlphaFoldDB" id="A0A8E2F8K3"/>
<organism evidence="2 3">
    <name type="scientific">Glonium stellatum</name>
    <dbReference type="NCBI Taxonomy" id="574774"/>
    <lineage>
        <taxon>Eukaryota</taxon>
        <taxon>Fungi</taxon>
        <taxon>Dikarya</taxon>
        <taxon>Ascomycota</taxon>
        <taxon>Pezizomycotina</taxon>
        <taxon>Dothideomycetes</taxon>
        <taxon>Pleosporomycetidae</taxon>
        <taxon>Gloniales</taxon>
        <taxon>Gloniaceae</taxon>
        <taxon>Glonium</taxon>
    </lineage>
</organism>
<feature type="compositionally biased region" description="Polar residues" evidence="1">
    <location>
        <begin position="49"/>
        <end position="59"/>
    </location>
</feature>
<gene>
    <name evidence="2" type="ORF">AOQ84DRAFT_352793</name>
</gene>
<feature type="region of interest" description="Disordered" evidence="1">
    <location>
        <begin position="1"/>
        <end position="89"/>
    </location>
</feature>
<keyword evidence="3" id="KW-1185">Reference proteome</keyword>
<reference evidence="2 3" key="1">
    <citation type="journal article" date="2016" name="Nat. Commun.">
        <title>Ectomycorrhizal ecology is imprinted in the genome of the dominant symbiotic fungus Cenococcum geophilum.</title>
        <authorList>
            <consortium name="DOE Joint Genome Institute"/>
            <person name="Peter M."/>
            <person name="Kohler A."/>
            <person name="Ohm R.A."/>
            <person name="Kuo A."/>
            <person name="Krutzmann J."/>
            <person name="Morin E."/>
            <person name="Arend M."/>
            <person name="Barry K.W."/>
            <person name="Binder M."/>
            <person name="Choi C."/>
            <person name="Clum A."/>
            <person name="Copeland A."/>
            <person name="Grisel N."/>
            <person name="Haridas S."/>
            <person name="Kipfer T."/>
            <person name="LaButti K."/>
            <person name="Lindquist E."/>
            <person name="Lipzen A."/>
            <person name="Maire R."/>
            <person name="Meier B."/>
            <person name="Mihaltcheva S."/>
            <person name="Molinier V."/>
            <person name="Murat C."/>
            <person name="Poggeler S."/>
            <person name="Quandt C.A."/>
            <person name="Sperisen C."/>
            <person name="Tritt A."/>
            <person name="Tisserant E."/>
            <person name="Crous P.W."/>
            <person name="Henrissat B."/>
            <person name="Nehls U."/>
            <person name="Egli S."/>
            <person name="Spatafora J.W."/>
            <person name="Grigoriev I.V."/>
            <person name="Martin F.M."/>
        </authorList>
    </citation>
    <scope>NUCLEOTIDE SEQUENCE [LARGE SCALE GENOMIC DNA]</scope>
    <source>
        <strain evidence="2 3">CBS 207.34</strain>
    </source>
</reference>
<feature type="compositionally biased region" description="Polar residues" evidence="1">
    <location>
        <begin position="78"/>
        <end position="89"/>
    </location>
</feature>
<sequence>MANPTTTSKPTPPHNSPPSSIQIPSQPLSYVPQHEPQLPASDSVVPTAEQFSTPPSTAYSRSFSGLSQSSTSSDSSFTRKQVQPDTTKLNCNSSVNAWYGRHSNSWLFNDFSVTSHIKGMCHMRRNSRGC</sequence>